<dbReference type="InterPro" id="IPR014777">
    <property type="entry name" value="4pyrrole_Mease_sub1"/>
</dbReference>
<dbReference type="FunFam" id="3.40.1010.10:FF:000001">
    <property type="entry name" value="Siroheme synthase"/>
    <property type="match status" value="1"/>
</dbReference>
<keyword evidence="8" id="KW-1185">Reference proteome</keyword>
<evidence type="ECO:0000256" key="1">
    <source>
        <dbReference type="ARBA" id="ARBA00012162"/>
    </source>
</evidence>
<gene>
    <name evidence="7" type="primary">cobA</name>
    <name evidence="7" type="ORF">CGZ94_05755</name>
</gene>
<dbReference type="PANTHER" id="PTHR45790:SF3">
    <property type="entry name" value="S-ADENOSYL-L-METHIONINE-DEPENDENT UROPORPHYRINOGEN III METHYLTRANSFERASE, CHLOROPLASTIC"/>
    <property type="match status" value="1"/>
</dbReference>
<dbReference type="Pfam" id="PF00590">
    <property type="entry name" value="TP_methylase"/>
    <property type="match status" value="1"/>
</dbReference>
<dbReference type="GO" id="GO:0019354">
    <property type="term" value="P:siroheme biosynthetic process"/>
    <property type="evidence" value="ECO:0007669"/>
    <property type="project" value="InterPro"/>
</dbReference>
<dbReference type="InterPro" id="IPR000878">
    <property type="entry name" value="4pyrrol_Mease"/>
</dbReference>
<keyword evidence="3 7" id="KW-0808">Transferase</keyword>
<accession>A0A255GJN6</accession>
<sequence>MTGTITLVGGGPGDPELLTVAACRALATADVVFLDKLAPQQAVADWAPGAEVVDVGKRPGHHAVPQQQIEQQMIARARRGQRVVRLKGGDPFVLGRGHEELQAAEAAGVPVRVIPGISSAVAVPAAAGIPVTHRGIAHGYTVLSGHVPPTDEQLDALVRLGSTLVVLMGIGTLPQLGAGLLRAGMAATTPVAAVERGTAPDQQVTTSDLAGLLTGALHAVRSPAVVVIGEVVRLGDASRLEAGHRVAS</sequence>
<proteinExistence type="predicted"/>
<evidence type="ECO:0000259" key="6">
    <source>
        <dbReference type="Pfam" id="PF00590"/>
    </source>
</evidence>
<keyword evidence="2 7" id="KW-0489">Methyltransferase</keyword>
<dbReference type="EMBL" id="NMVO01000006">
    <property type="protein sequence ID" value="OYO16037.1"/>
    <property type="molecule type" value="Genomic_DNA"/>
</dbReference>
<protein>
    <recommendedName>
        <fullName evidence="1">uroporphyrinogen-III C-methyltransferase</fullName>
        <ecNumber evidence="1">2.1.1.107</ecNumber>
    </recommendedName>
</protein>
<feature type="domain" description="Tetrapyrrole methylase" evidence="6">
    <location>
        <begin position="4"/>
        <end position="210"/>
    </location>
</feature>
<dbReference type="InterPro" id="IPR035996">
    <property type="entry name" value="4pyrrol_Methylase_sf"/>
</dbReference>
<evidence type="ECO:0000256" key="5">
    <source>
        <dbReference type="ARBA" id="ARBA00023244"/>
    </source>
</evidence>
<dbReference type="InterPro" id="IPR006366">
    <property type="entry name" value="CobA/CysG_C"/>
</dbReference>
<dbReference type="Gene3D" id="3.40.1010.10">
    <property type="entry name" value="Cobalt-precorrin-4 Transmethylase, Domain 1"/>
    <property type="match status" value="1"/>
</dbReference>
<keyword evidence="4" id="KW-0949">S-adenosyl-L-methionine</keyword>
<reference evidence="7 8" key="1">
    <citation type="submission" date="2017-07" db="EMBL/GenBank/DDBJ databases">
        <title>Draft whole genome sequences of clinical Proprionibacteriaceae strains.</title>
        <authorList>
            <person name="Bernier A.-M."/>
            <person name="Bernard K."/>
            <person name="Domingo M.-C."/>
        </authorList>
    </citation>
    <scope>NUCLEOTIDE SEQUENCE [LARGE SCALE GENOMIC DNA]</scope>
    <source>
        <strain evidence="7 8">NML 030167</strain>
    </source>
</reference>
<evidence type="ECO:0000256" key="2">
    <source>
        <dbReference type="ARBA" id="ARBA00022603"/>
    </source>
</evidence>
<dbReference type="Gene3D" id="3.30.950.10">
    <property type="entry name" value="Methyltransferase, Cobalt-precorrin-4 Transmethylase, Domain 2"/>
    <property type="match status" value="1"/>
</dbReference>
<dbReference type="PANTHER" id="PTHR45790">
    <property type="entry name" value="SIROHEME SYNTHASE-RELATED"/>
    <property type="match status" value="1"/>
</dbReference>
<evidence type="ECO:0000256" key="3">
    <source>
        <dbReference type="ARBA" id="ARBA00022679"/>
    </source>
</evidence>
<dbReference type="RefSeq" id="WP_094405065.1">
    <property type="nucleotide sequence ID" value="NZ_NMVO01000006.1"/>
</dbReference>
<dbReference type="GO" id="GO:0032259">
    <property type="term" value="P:methylation"/>
    <property type="evidence" value="ECO:0007669"/>
    <property type="project" value="UniProtKB-KW"/>
</dbReference>
<dbReference type="NCBIfam" id="TIGR01469">
    <property type="entry name" value="cobA_cysG_Cterm"/>
    <property type="match status" value="1"/>
</dbReference>
<comment type="caution">
    <text evidence="7">The sequence shown here is derived from an EMBL/GenBank/DDBJ whole genome shotgun (WGS) entry which is preliminary data.</text>
</comment>
<dbReference type="EC" id="2.1.1.107" evidence="1"/>
<keyword evidence="5" id="KW-0627">Porphyrin biosynthesis</keyword>
<organism evidence="7 8">
    <name type="scientific">Enemella evansiae</name>
    <dbReference type="NCBI Taxonomy" id="2016499"/>
    <lineage>
        <taxon>Bacteria</taxon>
        <taxon>Bacillati</taxon>
        <taxon>Actinomycetota</taxon>
        <taxon>Actinomycetes</taxon>
        <taxon>Propionibacteriales</taxon>
        <taxon>Propionibacteriaceae</taxon>
        <taxon>Enemella</taxon>
    </lineage>
</organism>
<dbReference type="NCBIfam" id="NF004790">
    <property type="entry name" value="PRK06136.1"/>
    <property type="match status" value="1"/>
</dbReference>
<evidence type="ECO:0000313" key="8">
    <source>
        <dbReference type="Proteomes" id="UP000215896"/>
    </source>
</evidence>
<dbReference type="CDD" id="cd11642">
    <property type="entry name" value="SUMT"/>
    <property type="match status" value="1"/>
</dbReference>
<name>A0A255GJN6_9ACTN</name>
<dbReference type="InterPro" id="IPR014776">
    <property type="entry name" value="4pyrrole_Mease_sub2"/>
</dbReference>
<dbReference type="InterPro" id="IPR050161">
    <property type="entry name" value="Siro_Cobalamin_biosynth"/>
</dbReference>
<evidence type="ECO:0000313" key="7">
    <source>
        <dbReference type="EMBL" id="OYO16037.1"/>
    </source>
</evidence>
<dbReference type="OrthoDB" id="9815856at2"/>
<dbReference type="SUPFAM" id="SSF53790">
    <property type="entry name" value="Tetrapyrrole methylase"/>
    <property type="match status" value="1"/>
</dbReference>
<evidence type="ECO:0000256" key="4">
    <source>
        <dbReference type="ARBA" id="ARBA00022691"/>
    </source>
</evidence>
<dbReference type="Proteomes" id="UP000215896">
    <property type="component" value="Unassembled WGS sequence"/>
</dbReference>
<dbReference type="AlphaFoldDB" id="A0A255GJN6"/>
<dbReference type="GO" id="GO:0004851">
    <property type="term" value="F:uroporphyrin-III C-methyltransferase activity"/>
    <property type="evidence" value="ECO:0007669"/>
    <property type="project" value="UniProtKB-EC"/>
</dbReference>